<feature type="domain" description="C2H2-type" evidence="13">
    <location>
        <begin position="304"/>
        <end position="332"/>
    </location>
</feature>
<organism evidence="14 15">
    <name type="scientific">Bemisia tabaci</name>
    <name type="common">Sweetpotato whitefly</name>
    <name type="synonym">Aleurodes tabaci</name>
    <dbReference type="NCBI Taxonomy" id="7038"/>
    <lineage>
        <taxon>Eukaryota</taxon>
        <taxon>Metazoa</taxon>
        <taxon>Ecdysozoa</taxon>
        <taxon>Arthropoda</taxon>
        <taxon>Hexapoda</taxon>
        <taxon>Insecta</taxon>
        <taxon>Pterygota</taxon>
        <taxon>Neoptera</taxon>
        <taxon>Paraneoptera</taxon>
        <taxon>Hemiptera</taxon>
        <taxon>Sternorrhyncha</taxon>
        <taxon>Aleyrodoidea</taxon>
        <taxon>Aleyrodidae</taxon>
        <taxon>Aleyrodinae</taxon>
        <taxon>Bemisia</taxon>
    </lineage>
</organism>
<dbReference type="InterPro" id="IPR013087">
    <property type="entry name" value="Znf_C2H2_type"/>
</dbReference>
<dbReference type="SUPFAM" id="SSF57667">
    <property type="entry name" value="beta-beta-alpha zinc fingers"/>
    <property type="match status" value="4"/>
</dbReference>
<comment type="subcellular location">
    <subcellularLocation>
        <location evidence="1">Nucleus</location>
    </subcellularLocation>
</comment>
<dbReference type="InterPro" id="IPR050589">
    <property type="entry name" value="Ikaros_C2H2-ZF"/>
</dbReference>
<dbReference type="GO" id="GO:0000978">
    <property type="term" value="F:RNA polymerase II cis-regulatory region sequence-specific DNA binding"/>
    <property type="evidence" value="ECO:0007669"/>
    <property type="project" value="TreeGrafter"/>
</dbReference>
<reference evidence="14" key="1">
    <citation type="submission" date="2021-12" db="EMBL/GenBank/DDBJ databases">
        <authorList>
            <person name="King R."/>
        </authorList>
    </citation>
    <scope>NUCLEOTIDE SEQUENCE</scope>
</reference>
<evidence type="ECO:0000256" key="6">
    <source>
        <dbReference type="ARBA" id="ARBA00022833"/>
    </source>
</evidence>
<comment type="similarity">
    <text evidence="2">Belongs to the krueppel C2H2-type zinc-finger protein family.</text>
</comment>
<keyword evidence="10" id="KW-0539">Nucleus</keyword>
<evidence type="ECO:0000256" key="2">
    <source>
        <dbReference type="ARBA" id="ARBA00006991"/>
    </source>
</evidence>
<sequence length="349" mass="40330">MDEKDKGQLEQPYKLKRVTYEVPDLIFELVTFQNTLGIFIVGNQVYLKSVRKPDLNQQKISQAVFHTLKIAGAKHSHGARQEDNAGGTDSLESPDQINEQMNANLFSCYQCGKAFDKKLDFVEHWLKHVQSKYIRHNLQRKKIAPLFECKICKNKFSSKSSLRRHLQLVCAPPVGVLSQPKSDVKSRKLYRCTMCSYSTFHPGNFAEHKVSHSDVTPFKCELCGGSFKSKKRLSFHKRMTHSNERPFKCPYCDQFFKTRALVKSHLKYSHSNRKPFKCLRCPAAFKQRSDLTVHHRTHSGTKPFKCKHCDYAACQSGNLTKHIMRNHSDLEVFKGSFRDSYFKSTKALR</sequence>
<gene>
    <name evidence="14" type="ORF">BEMITA_LOCUS13149</name>
</gene>
<evidence type="ECO:0000256" key="7">
    <source>
        <dbReference type="ARBA" id="ARBA00023015"/>
    </source>
</evidence>
<evidence type="ECO:0000256" key="4">
    <source>
        <dbReference type="ARBA" id="ARBA00022737"/>
    </source>
</evidence>
<protein>
    <recommendedName>
        <fullName evidence="13">C2H2-type domain-containing protein</fullName>
    </recommendedName>
</protein>
<feature type="region of interest" description="Disordered" evidence="12">
    <location>
        <begin position="75"/>
        <end position="94"/>
    </location>
</feature>
<feature type="domain" description="C2H2-type" evidence="13">
    <location>
        <begin position="106"/>
        <end position="133"/>
    </location>
</feature>
<feature type="domain" description="C2H2-type" evidence="13">
    <location>
        <begin position="147"/>
        <end position="168"/>
    </location>
</feature>
<feature type="domain" description="C2H2-type" evidence="13">
    <location>
        <begin position="247"/>
        <end position="275"/>
    </location>
</feature>
<keyword evidence="15" id="KW-1185">Reference proteome</keyword>
<dbReference type="Pfam" id="PF00096">
    <property type="entry name" value="zf-C2H2"/>
    <property type="match status" value="4"/>
</dbReference>
<evidence type="ECO:0000259" key="13">
    <source>
        <dbReference type="PROSITE" id="PS50157"/>
    </source>
</evidence>
<evidence type="ECO:0000256" key="10">
    <source>
        <dbReference type="ARBA" id="ARBA00023242"/>
    </source>
</evidence>
<evidence type="ECO:0000256" key="1">
    <source>
        <dbReference type="ARBA" id="ARBA00004123"/>
    </source>
</evidence>
<dbReference type="FunFam" id="3.30.160.60:FF:000202">
    <property type="entry name" value="Zinc finger protein 574"/>
    <property type="match status" value="1"/>
</dbReference>
<dbReference type="EMBL" id="OU963869">
    <property type="protein sequence ID" value="CAH0394902.1"/>
    <property type="molecule type" value="Genomic_DNA"/>
</dbReference>
<dbReference type="Gene3D" id="3.30.160.60">
    <property type="entry name" value="Classic Zinc Finger"/>
    <property type="match status" value="5"/>
</dbReference>
<evidence type="ECO:0000313" key="14">
    <source>
        <dbReference type="EMBL" id="CAH0394902.1"/>
    </source>
</evidence>
<evidence type="ECO:0000256" key="5">
    <source>
        <dbReference type="ARBA" id="ARBA00022771"/>
    </source>
</evidence>
<keyword evidence="8" id="KW-0238">DNA-binding</keyword>
<dbReference type="GO" id="GO:0005634">
    <property type="term" value="C:nucleus"/>
    <property type="evidence" value="ECO:0007669"/>
    <property type="project" value="UniProtKB-SubCell"/>
</dbReference>
<dbReference type="GO" id="GO:0008270">
    <property type="term" value="F:zinc ion binding"/>
    <property type="evidence" value="ECO:0007669"/>
    <property type="project" value="UniProtKB-KW"/>
</dbReference>
<dbReference type="PROSITE" id="PS00028">
    <property type="entry name" value="ZINC_FINGER_C2H2_1"/>
    <property type="match status" value="4"/>
</dbReference>
<feature type="domain" description="C2H2-type" evidence="13">
    <location>
        <begin position="218"/>
        <end position="246"/>
    </location>
</feature>
<evidence type="ECO:0000256" key="3">
    <source>
        <dbReference type="ARBA" id="ARBA00022723"/>
    </source>
</evidence>
<keyword evidence="5 11" id="KW-0863">Zinc-finger</keyword>
<dbReference type="PANTHER" id="PTHR24404:SF106">
    <property type="entry name" value="C2H2-TYPE DOMAIN-CONTAINING PROTEIN"/>
    <property type="match status" value="1"/>
</dbReference>
<keyword evidence="4" id="KW-0677">Repeat</keyword>
<dbReference type="PROSITE" id="PS50157">
    <property type="entry name" value="ZINC_FINGER_C2H2_2"/>
    <property type="match status" value="7"/>
</dbReference>
<dbReference type="GO" id="GO:0006357">
    <property type="term" value="P:regulation of transcription by RNA polymerase II"/>
    <property type="evidence" value="ECO:0007669"/>
    <property type="project" value="TreeGrafter"/>
</dbReference>
<dbReference type="PANTHER" id="PTHR24404">
    <property type="entry name" value="ZINC FINGER PROTEIN"/>
    <property type="match status" value="1"/>
</dbReference>
<keyword evidence="3" id="KW-0479">Metal-binding</keyword>
<keyword evidence="7" id="KW-0805">Transcription regulation</keyword>
<name>A0A9P0APD1_BEMTA</name>
<evidence type="ECO:0000256" key="11">
    <source>
        <dbReference type="PROSITE-ProRule" id="PRU00042"/>
    </source>
</evidence>
<dbReference type="Proteomes" id="UP001152759">
    <property type="component" value="Chromosome 8"/>
</dbReference>
<evidence type="ECO:0000256" key="12">
    <source>
        <dbReference type="SAM" id="MobiDB-lite"/>
    </source>
</evidence>
<keyword evidence="9" id="KW-0804">Transcription</keyword>
<accession>A0A9P0APD1</accession>
<dbReference type="InterPro" id="IPR036236">
    <property type="entry name" value="Znf_C2H2_sf"/>
</dbReference>
<dbReference type="FunFam" id="3.30.160.60:FF:000075">
    <property type="entry name" value="Putative zinc finger protein 536"/>
    <property type="match status" value="1"/>
</dbReference>
<dbReference type="SMART" id="SM00355">
    <property type="entry name" value="ZnF_C2H2"/>
    <property type="match status" value="7"/>
</dbReference>
<dbReference type="AlphaFoldDB" id="A0A9P0APD1"/>
<feature type="domain" description="C2H2-type" evidence="13">
    <location>
        <begin position="190"/>
        <end position="217"/>
    </location>
</feature>
<evidence type="ECO:0000313" key="15">
    <source>
        <dbReference type="Proteomes" id="UP001152759"/>
    </source>
</evidence>
<keyword evidence="6" id="KW-0862">Zinc</keyword>
<evidence type="ECO:0000256" key="9">
    <source>
        <dbReference type="ARBA" id="ARBA00023163"/>
    </source>
</evidence>
<evidence type="ECO:0000256" key="8">
    <source>
        <dbReference type="ARBA" id="ARBA00023125"/>
    </source>
</evidence>
<dbReference type="GO" id="GO:0032502">
    <property type="term" value="P:developmental process"/>
    <property type="evidence" value="ECO:0007669"/>
    <property type="project" value="UniProtKB-ARBA"/>
</dbReference>
<proteinExistence type="inferred from homology"/>
<dbReference type="GO" id="GO:0003700">
    <property type="term" value="F:DNA-binding transcription factor activity"/>
    <property type="evidence" value="ECO:0007669"/>
    <property type="project" value="TreeGrafter"/>
</dbReference>
<feature type="domain" description="C2H2-type" evidence="13">
    <location>
        <begin position="276"/>
        <end position="303"/>
    </location>
</feature>